<accession>X1TCL7</accession>
<comment type="caution">
    <text evidence="1">The sequence shown here is derived from an EMBL/GenBank/DDBJ whole genome shotgun (WGS) entry which is preliminary data.</text>
</comment>
<feature type="non-terminal residue" evidence="1">
    <location>
        <position position="1"/>
    </location>
</feature>
<reference evidence="1" key="1">
    <citation type="journal article" date="2014" name="Front. Microbiol.">
        <title>High frequency of phylogenetically diverse reductive dehalogenase-homologous genes in deep subseafloor sedimentary metagenomes.</title>
        <authorList>
            <person name="Kawai M."/>
            <person name="Futagami T."/>
            <person name="Toyoda A."/>
            <person name="Takaki Y."/>
            <person name="Nishi S."/>
            <person name="Hori S."/>
            <person name="Arai W."/>
            <person name="Tsubouchi T."/>
            <person name="Morono Y."/>
            <person name="Uchiyama I."/>
            <person name="Ito T."/>
            <person name="Fujiyama A."/>
            <person name="Inagaki F."/>
            <person name="Takami H."/>
        </authorList>
    </citation>
    <scope>NUCLEOTIDE SEQUENCE</scope>
    <source>
        <strain evidence="1">Expedition CK06-06</strain>
    </source>
</reference>
<protein>
    <submittedName>
        <fullName evidence="1">Uncharacterized protein</fullName>
    </submittedName>
</protein>
<proteinExistence type="predicted"/>
<dbReference type="AlphaFoldDB" id="X1TCL7"/>
<sequence length="90" mass="10432">QTRERIVDIPVYLFKETYGLSLRKALEIYSQSGGVKIAVVSKMRLNLPISKELNFPSVAQFKYSSRYLILTDIVVKNKKIVTLKERTSFY</sequence>
<organism evidence="1">
    <name type="scientific">marine sediment metagenome</name>
    <dbReference type="NCBI Taxonomy" id="412755"/>
    <lineage>
        <taxon>unclassified sequences</taxon>
        <taxon>metagenomes</taxon>
        <taxon>ecological metagenomes</taxon>
    </lineage>
</organism>
<evidence type="ECO:0000313" key="1">
    <source>
        <dbReference type="EMBL" id="GAJ03053.1"/>
    </source>
</evidence>
<name>X1TCL7_9ZZZZ</name>
<dbReference type="EMBL" id="BARW01034014">
    <property type="protein sequence ID" value="GAJ03053.1"/>
    <property type="molecule type" value="Genomic_DNA"/>
</dbReference>
<gene>
    <name evidence="1" type="ORF">S12H4_53435</name>
</gene>